<proteinExistence type="predicted"/>
<reference evidence="2" key="1">
    <citation type="submission" date="2019-10" db="EMBL/GenBank/DDBJ databases">
        <authorList>
            <consortium name="DOE Joint Genome Institute"/>
            <person name="Kuo A."/>
            <person name="Miyauchi S."/>
            <person name="Kiss E."/>
            <person name="Drula E."/>
            <person name="Kohler A."/>
            <person name="Sanchez-Garcia M."/>
            <person name="Andreopoulos B."/>
            <person name="Barry K.W."/>
            <person name="Bonito G."/>
            <person name="Buee M."/>
            <person name="Carver A."/>
            <person name="Chen C."/>
            <person name="Cichocki N."/>
            <person name="Clum A."/>
            <person name="Culley D."/>
            <person name="Crous P.W."/>
            <person name="Fauchery L."/>
            <person name="Girlanda M."/>
            <person name="Hayes R."/>
            <person name="Keri Z."/>
            <person name="LaButti K."/>
            <person name="Lipzen A."/>
            <person name="Lombard V."/>
            <person name="Magnuson J."/>
            <person name="Maillard F."/>
            <person name="Morin E."/>
            <person name="Murat C."/>
            <person name="Nolan M."/>
            <person name="Ohm R."/>
            <person name="Pangilinan J."/>
            <person name="Pereira M."/>
            <person name="Perotto S."/>
            <person name="Peter M."/>
            <person name="Riley R."/>
            <person name="Sitrit Y."/>
            <person name="Stielow B."/>
            <person name="Szollosi G."/>
            <person name="Zifcakova L."/>
            <person name="Stursova M."/>
            <person name="Spatafora J.W."/>
            <person name="Tedersoo L."/>
            <person name="Vaario L.-M."/>
            <person name="Yamada A."/>
            <person name="Yan M."/>
            <person name="Wang P."/>
            <person name="Xu J."/>
            <person name="Bruns T."/>
            <person name="Baldrian P."/>
            <person name="Vilgalys R."/>
            <person name="Henrissat B."/>
            <person name="Grigoriev I.V."/>
            <person name="Hibbett D."/>
            <person name="Nagy L.G."/>
            <person name="Martin F.M."/>
        </authorList>
    </citation>
    <scope>NUCLEOTIDE SEQUENCE</scope>
    <source>
        <strain evidence="2">BED1</strain>
    </source>
</reference>
<reference evidence="2" key="2">
    <citation type="journal article" date="2020" name="Nat. Commun.">
        <title>Large-scale genome sequencing of mycorrhizal fungi provides insights into the early evolution of symbiotic traits.</title>
        <authorList>
            <person name="Miyauchi S."/>
            <person name="Kiss E."/>
            <person name="Kuo A."/>
            <person name="Drula E."/>
            <person name="Kohler A."/>
            <person name="Sanchez-Garcia M."/>
            <person name="Morin E."/>
            <person name="Andreopoulos B."/>
            <person name="Barry K.W."/>
            <person name="Bonito G."/>
            <person name="Buee M."/>
            <person name="Carver A."/>
            <person name="Chen C."/>
            <person name="Cichocki N."/>
            <person name="Clum A."/>
            <person name="Culley D."/>
            <person name="Crous P.W."/>
            <person name="Fauchery L."/>
            <person name="Girlanda M."/>
            <person name="Hayes R.D."/>
            <person name="Keri Z."/>
            <person name="LaButti K."/>
            <person name="Lipzen A."/>
            <person name="Lombard V."/>
            <person name="Magnuson J."/>
            <person name="Maillard F."/>
            <person name="Murat C."/>
            <person name="Nolan M."/>
            <person name="Ohm R.A."/>
            <person name="Pangilinan J."/>
            <person name="Pereira M.F."/>
            <person name="Perotto S."/>
            <person name="Peter M."/>
            <person name="Pfister S."/>
            <person name="Riley R."/>
            <person name="Sitrit Y."/>
            <person name="Stielow J.B."/>
            <person name="Szollosi G."/>
            <person name="Zifcakova L."/>
            <person name="Stursova M."/>
            <person name="Spatafora J.W."/>
            <person name="Tedersoo L."/>
            <person name="Vaario L.M."/>
            <person name="Yamada A."/>
            <person name="Yan M."/>
            <person name="Wang P."/>
            <person name="Xu J."/>
            <person name="Bruns T."/>
            <person name="Baldrian P."/>
            <person name="Vilgalys R."/>
            <person name="Dunand C."/>
            <person name="Henrissat B."/>
            <person name="Grigoriev I.V."/>
            <person name="Hibbett D."/>
            <person name="Nagy L.G."/>
            <person name="Martin F.M."/>
        </authorList>
    </citation>
    <scope>NUCLEOTIDE SEQUENCE</scope>
    <source>
        <strain evidence="2">BED1</strain>
    </source>
</reference>
<feature type="compositionally biased region" description="Basic and acidic residues" evidence="1">
    <location>
        <begin position="368"/>
        <end position="387"/>
    </location>
</feature>
<evidence type="ECO:0000313" key="2">
    <source>
        <dbReference type="EMBL" id="KAF8433699.1"/>
    </source>
</evidence>
<gene>
    <name evidence="2" type="ORF">L210DRAFT_3649514</name>
</gene>
<dbReference type="AlphaFoldDB" id="A0AAD4BLS9"/>
<sequence>MPTVDIYLPIESTTEWIHALSIPRRDIERLTLRPLKWLRFATFTVCGAKGHLSTTKGGQTVDYENVSFENLTDRYYYTPDNNVYHLVDYEAFNDTCTSSAATRRSYNFRERVCTRDDKCVITRRDRAYCDAAHIIPRSKGKNYISSVVHDRSSLYEQLPVSLSKKSISTASRMEYFCAQTYIRSLAKLTLYSSRQTPNFAMEPNDVPRVEQYSMPDNRTTLQYMVEPPTTERSPVLQWDVQADWHDEVSPPPSILLDFMYGAAVVHHWKCAHLWEMPEERFRDFFQPVMAKVPEPSPPEDDEFEERDDPKDLDYDPSKGKQKGKGKGKGKGRKRFSSDASAGLLEAMDDVLLLSMLLKGTTPQSVAAEWERRHKEEELRSQEQSREKVQQWLNLSATPLNSVEKDC</sequence>
<feature type="compositionally biased region" description="Acidic residues" evidence="1">
    <location>
        <begin position="297"/>
        <end position="306"/>
    </location>
</feature>
<accession>A0AAD4BLS9</accession>
<feature type="region of interest" description="Disordered" evidence="1">
    <location>
        <begin position="362"/>
        <end position="387"/>
    </location>
</feature>
<comment type="caution">
    <text evidence="2">The sequence shown here is derived from an EMBL/GenBank/DDBJ whole genome shotgun (WGS) entry which is preliminary data.</text>
</comment>
<protein>
    <recommendedName>
        <fullName evidence="4">HNH nuclease domain-containing protein</fullName>
    </recommendedName>
</protein>
<dbReference type="EMBL" id="WHUW01000032">
    <property type="protein sequence ID" value="KAF8433699.1"/>
    <property type="molecule type" value="Genomic_DNA"/>
</dbReference>
<feature type="region of interest" description="Disordered" evidence="1">
    <location>
        <begin position="290"/>
        <end position="335"/>
    </location>
</feature>
<name>A0AAD4BLS9_BOLED</name>
<keyword evidence="3" id="KW-1185">Reference proteome</keyword>
<evidence type="ECO:0000256" key="1">
    <source>
        <dbReference type="SAM" id="MobiDB-lite"/>
    </source>
</evidence>
<dbReference type="Proteomes" id="UP001194468">
    <property type="component" value="Unassembled WGS sequence"/>
</dbReference>
<evidence type="ECO:0000313" key="3">
    <source>
        <dbReference type="Proteomes" id="UP001194468"/>
    </source>
</evidence>
<feature type="compositionally biased region" description="Basic residues" evidence="1">
    <location>
        <begin position="319"/>
        <end position="334"/>
    </location>
</feature>
<evidence type="ECO:0008006" key="4">
    <source>
        <dbReference type="Google" id="ProtNLM"/>
    </source>
</evidence>
<organism evidence="2 3">
    <name type="scientific">Boletus edulis BED1</name>
    <dbReference type="NCBI Taxonomy" id="1328754"/>
    <lineage>
        <taxon>Eukaryota</taxon>
        <taxon>Fungi</taxon>
        <taxon>Dikarya</taxon>
        <taxon>Basidiomycota</taxon>
        <taxon>Agaricomycotina</taxon>
        <taxon>Agaricomycetes</taxon>
        <taxon>Agaricomycetidae</taxon>
        <taxon>Boletales</taxon>
        <taxon>Boletineae</taxon>
        <taxon>Boletaceae</taxon>
        <taxon>Boletoideae</taxon>
        <taxon>Boletus</taxon>
    </lineage>
</organism>
<feature type="compositionally biased region" description="Basic and acidic residues" evidence="1">
    <location>
        <begin position="307"/>
        <end position="318"/>
    </location>
</feature>